<reference evidence="3 4" key="1">
    <citation type="submission" date="2017-10" db="EMBL/GenBank/DDBJ databases">
        <title>Sequencing the genomes of 1000 actinobacteria strains.</title>
        <authorList>
            <person name="Klenk H.-P."/>
        </authorList>
    </citation>
    <scope>NUCLEOTIDE SEQUENCE [LARGE SCALE GENOMIC DNA]</scope>
    <source>
        <strain evidence="3 4">DSM 21574</strain>
    </source>
</reference>
<feature type="domain" description="Fatty acid desaturase" evidence="2">
    <location>
        <begin position="67"/>
        <end position="327"/>
    </location>
</feature>
<feature type="transmembrane region" description="Helical" evidence="1">
    <location>
        <begin position="43"/>
        <end position="64"/>
    </location>
</feature>
<keyword evidence="1" id="KW-1133">Transmembrane helix</keyword>
<evidence type="ECO:0000313" key="3">
    <source>
        <dbReference type="EMBL" id="PFG35999.1"/>
    </source>
</evidence>
<dbReference type="GO" id="GO:0016020">
    <property type="term" value="C:membrane"/>
    <property type="evidence" value="ECO:0007669"/>
    <property type="project" value="TreeGrafter"/>
</dbReference>
<dbReference type="GO" id="GO:0008610">
    <property type="term" value="P:lipid biosynthetic process"/>
    <property type="evidence" value="ECO:0007669"/>
    <property type="project" value="UniProtKB-ARBA"/>
</dbReference>
<dbReference type="AlphaFoldDB" id="A0A2A9ECP8"/>
<dbReference type="InterPro" id="IPR012171">
    <property type="entry name" value="Fatty_acid_desaturase"/>
</dbReference>
<dbReference type="Pfam" id="PF00487">
    <property type="entry name" value="FA_desaturase"/>
    <property type="match status" value="1"/>
</dbReference>
<evidence type="ECO:0000313" key="4">
    <source>
        <dbReference type="Proteomes" id="UP000221394"/>
    </source>
</evidence>
<keyword evidence="4" id="KW-1185">Reference proteome</keyword>
<dbReference type="PANTHER" id="PTHR19353">
    <property type="entry name" value="FATTY ACID DESATURASE 2"/>
    <property type="match status" value="1"/>
</dbReference>
<dbReference type="PIRSF" id="PIRSF015921">
    <property type="entry name" value="FA_sphinglp_des"/>
    <property type="match status" value="1"/>
</dbReference>
<gene>
    <name evidence="3" type="ORF">ATL41_0700</name>
</gene>
<dbReference type="RefSeq" id="WP_181010226.1">
    <property type="nucleotide sequence ID" value="NZ_PDJH01000001.1"/>
</dbReference>
<dbReference type="CDD" id="cd03506">
    <property type="entry name" value="Delta6-FADS-like"/>
    <property type="match status" value="1"/>
</dbReference>
<keyword evidence="1" id="KW-0472">Membrane</keyword>
<accession>A0A2A9ECP8</accession>
<name>A0A2A9ECP8_9MICO</name>
<dbReference type="PANTHER" id="PTHR19353:SF19">
    <property type="entry name" value="DELTA(5) FATTY ACID DESATURASE C-RELATED"/>
    <property type="match status" value="1"/>
</dbReference>
<sequence>MSSTTLSTTPPADSPRVRQVSDYTDLAREVREAGLLKRNYPYYWAKLVGMVAVYAALVTAFVLIGDTWWQLVTAAVAAVVMTQAAFLGHDAAHRQIFVSGRWNDWTSLVVANLFVGLSYGWWQHKHTKHHGNPNKEGVDPDIDLPVLAFTPAQADARTSRLTQWFTRHQGWFFFPLLLLEGLDLHYQGLKRVFGRAPIARRGVEIAFLGVRLLGYVALVLWVLSPLTAVAFFAVHLGLFGLYMGGSFAPNHKGMPIVPKDLRIDFLRRQVLMSRNVKGGRFMDVALGGLNYQVEHHLFPSIPRTSLRRAKVIVERFCAERGVTYTETTLFASYGIVIRYLNEVGLGVRDTFTCPLATSMR</sequence>
<feature type="transmembrane region" description="Helical" evidence="1">
    <location>
        <begin position="205"/>
        <end position="223"/>
    </location>
</feature>
<keyword evidence="1" id="KW-0812">Transmembrane</keyword>
<organism evidence="3 4">
    <name type="scientific">Flavimobilis soli</name>
    <dbReference type="NCBI Taxonomy" id="442709"/>
    <lineage>
        <taxon>Bacteria</taxon>
        <taxon>Bacillati</taxon>
        <taxon>Actinomycetota</taxon>
        <taxon>Actinomycetes</taxon>
        <taxon>Micrococcales</taxon>
        <taxon>Jonesiaceae</taxon>
        <taxon>Flavimobilis</taxon>
    </lineage>
</organism>
<dbReference type="Proteomes" id="UP000221394">
    <property type="component" value="Unassembled WGS sequence"/>
</dbReference>
<evidence type="ECO:0000259" key="2">
    <source>
        <dbReference type="Pfam" id="PF00487"/>
    </source>
</evidence>
<evidence type="ECO:0000256" key="1">
    <source>
        <dbReference type="SAM" id="Phobius"/>
    </source>
</evidence>
<dbReference type="GO" id="GO:0016717">
    <property type="term" value="F:oxidoreductase activity, acting on paired donors, with oxidation of a pair of donors resulting in the reduction of molecular oxygen to two molecules of water"/>
    <property type="evidence" value="ECO:0007669"/>
    <property type="project" value="TreeGrafter"/>
</dbReference>
<protein>
    <submittedName>
        <fullName evidence="3">Fatty acid desaturase</fullName>
    </submittedName>
</protein>
<feature type="transmembrane region" description="Helical" evidence="1">
    <location>
        <begin position="71"/>
        <end position="89"/>
    </location>
</feature>
<dbReference type="EMBL" id="PDJH01000001">
    <property type="protein sequence ID" value="PFG35999.1"/>
    <property type="molecule type" value="Genomic_DNA"/>
</dbReference>
<dbReference type="InterPro" id="IPR005804">
    <property type="entry name" value="FA_desaturase_dom"/>
</dbReference>
<comment type="caution">
    <text evidence="3">The sequence shown here is derived from an EMBL/GenBank/DDBJ whole genome shotgun (WGS) entry which is preliminary data.</text>
</comment>
<proteinExistence type="predicted"/>